<accession>A0A5J5B8Y4</accession>
<dbReference type="EMBL" id="CM018037">
    <property type="protein sequence ID" value="KAA8539715.1"/>
    <property type="molecule type" value="Genomic_DNA"/>
</dbReference>
<sequence length="206" mass="23039">MGHWNNSCKYQDSGCMVHLLLGLQLYVKGKHILQRPCDELRNMAAASVKATGTAAILSPRFSYLYSMGQCWTKLFRPESDYNESPRADLSSGNVHLITAIPSWEEKLSEASRDGKIVVANFSASWCSPCRVIAPVYCELADKYPFMIFLTVDVDELAEFCSSWDIKATPTFFFLKDGRQMDKLVGANKLELQKKTASVADSATRSM</sequence>
<dbReference type="Gene3D" id="3.40.30.10">
    <property type="entry name" value="Glutaredoxin"/>
    <property type="match status" value="1"/>
</dbReference>
<dbReference type="SUPFAM" id="SSF52833">
    <property type="entry name" value="Thioredoxin-like"/>
    <property type="match status" value="1"/>
</dbReference>
<organism evidence="2 3">
    <name type="scientific">Nyssa sinensis</name>
    <dbReference type="NCBI Taxonomy" id="561372"/>
    <lineage>
        <taxon>Eukaryota</taxon>
        <taxon>Viridiplantae</taxon>
        <taxon>Streptophyta</taxon>
        <taxon>Embryophyta</taxon>
        <taxon>Tracheophyta</taxon>
        <taxon>Spermatophyta</taxon>
        <taxon>Magnoliopsida</taxon>
        <taxon>eudicotyledons</taxon>
        <taxon>Gunneridae</taxon>
        <taxon>Pentapetalae</taxon>
        <taxon>asterids</taxon>
        <taxon>Cornales</taxon>
        <taxon>Nyssaceae</taxon>
        <taxon>Nyssa</taxon>
    </lineage>
</organism>
<evidence type="ECO:0000259" key="1">
    <source>
        <dbReference type="PROSITE" id="PS51352"/>
    </source>
</evidence>
<evidence type="ECO:0000313" key="2">
    <source>
        <dbReference type="EMBL" id="KAA8539715.1"/>
    </source>
</evidence>
<dbReference type="OrthoDB" id="2121326at2759"/>
<proteinExistence type="predicted"/>
<reference evidence="2 3" key="1">
    <citation type="submission" date="2019-09" db="EMBL/GenBank/DDBJ databases">
        <title>A chromosome-level genome assembly of the Chinese tupelo Nyssa sinensis.</title>
        <authorList>
            <person name="Yang X."/>
            <person name="Kang M."/>
            <person name="Yang Y."/>
            <person name="Xiong H."/>
            <person name="Wang M."/>
            <person name="Zhang Z."/>
            <person name="Wang Z."/>
            <person name="Wu H."/>
            <person name="Ma T."/>
            <person name="Liu J."/>
            <person name="Xi Z."/>
        </authorList>
    </citation>
    <scope>NUCLEOTIDE SEQUENCE [LARGE SCALE GENOMIC DNA]</scope>
    <source>
        <strain evidence="2">J267</strain>
        <tissue evidence="2">Leaf</tissue>
    </source>
</reference>
<dbReference type="AlphaFoldDB" id="A0A5J5B8Y4"/>
<dbReference type="Pfam" id="PF00085">
    <property type="entry name" value="Thioredoxin"/>
    <property type="match status" value="1"/>
</dbReference>
<gene>
    <name evidence="2" type="ORF">F0562_026407</name>
</gene>
<dbReference type="PROSITE" id="PS51352">
    <property type="entry name" value="THIOREDOXIN_2"/>
    <property type="match status" value="1"/>
</dbReference>
<evidence type="ECO:0000313" key="3">
    <source>
        <dbReference type="Proteomes" id="UP000325577"/>
    </source>
</evidence>
<name>A0A5J5B8Y4_9ASTE</name>
<protein>
    <recommendedName>
        <fullName evidence="1">Thioredoxin domain-containing protein</fullName>
    </recommendedName>
</protein>
<dbReference type="Proteomes" id="UP000325577">
    <property type="component" value="Linkage Group LG14"/>
</dbReference>
<dbReference type="PANTHER" id="PTHR10438">
    <property type="entry name" value="THIOREDOXIN"/>
    <property type="match status" value="1"/>
</dbReference>
<dbReference type="InterPro" id="IPR036249">
    <property type="entry name" value="Thioredoxin-like_sf"/>
</dbReference>
<feature type="domain" description="Thioredoxin" evidence="1">
    <location>
        <begin position="72"/>
        <end position="200"/>
    </location>
</feature>
<dbReference type="InterPro" id="IPR013766">
    <property type="entry name" value="Thioredoxin_domain"/>
</dbReference>
<dbReference type="PANTHER" id="PTHR10438:SF394">
    <property type="entry name" value="THIOREDOXIN-LIKE PROTEIN CXXS2-RELATED"/>
    <property type="match status" value="1"/>
</dbReference>
<keyword evidence="3" id="KW-1185">Reference proteome</keyword>
<dbReference type="CDD" id="cd02947">
    <property type="entry name" value="TRX_family"/>
    <property type="match status" value="1"/>
</dbReference>
<dbReference type="InterPro" id="IPR050620">
    <property type="entry name" value="Thioredoxin_H-type-like"/>
</dbReference>